<feature type="region of interest" description="Disordered" evidence="1">
    <location>
        <begin position="1"/>
        <end position="22"/>
    </location>
</feature>
<evidence type="ECO:0000313" key="3">
    <source>
        <dbReference type="Proteomes" id="UP000827883"/>
    </source>
</evidence>
<evidence type="ECO:0000313" key="2">
    <source>
        <dbReference type="EMBL" id="QXV76195.1"/>
    </source>
</evidence>
<feature type="compositionally biased region" description="Basic and acidic residues" evidence="1">
    <location>
        <begin position="1"/>
        <end position="17"/>
    </location>
</feature>
<dbReference type="Proteomes" id="UP000827883">
    <property type="component" value="Segment"/>
</dbReference>
<sequence>MKQRPELKAQQKIEEISKSQGRYKKLRQQGTIEFKQVLHGKTRKCNRDAIRYDSLKGNDL</sequence>
<proteinExistence type="predicted"/>
<evidence type="ECO:0000256" key="1">
    <source>
        <dbReference type="SAM" id="MobiDB-lite"/>
    </source>
</evidence>
<dbReference type="EMBL" id="MZ501051">
    <property type="protein sequence ID" value="QXV76195.1"/>
    <property type="molecule type" value="Genomic_DNA"/>
</dbReference>
<keyword evidence="3" id="KW-1185">Reference proteome</keyword>
<reference evidence="2" key="1">
    <citation type="journal article" date="2021" name="PLoS Biol.">
        <title>Systematic exploration of Escherichia coli phage-host interactions with the BASEL phage collection.</title>
        <authorList>
            <person name="Maffei E."/>
            <person name="Shaidullina A."/>
            <person name="Burkolter M."/>
            <person name="Heyer Y."/>
            <person name="Estermann F."/>
            <person name="Druelle V."/>
            <person name="Sauer P."/>
            <person name="Willi L."/>
            <person name="Michaelis S."/>
            <person name="Hilbi H."/>
            <person name="Thaler D.S."/>
            <person name="Harms A."/>
        </authorList>
    </citation>
    <scope>NUCLEOTIDE SEQUENCE</scope>
    <source>
        <strain evidence="2">Bas01</strain>
    </source>
</reference>
<name>A0AAE8AWN5_9CAUD</name>
<accession>A0AAE8AWN5</accession>
<organism evidence="2 3">
    <name type="scientific">Escherichia phage AugustePiccard</name>
    <dbReference type="NCBI Taxonomy" id="2851954"/>
    <lineage>
        <taxon>Viruses</taxon>
        <taxon>Duplodnaviria</taxon>
        <taxon>Heunggongvirae</taxon>
        <taxon>Uroviricota</taxon>
        <taxon>Caudoviricetes</taxon>
        <taxon>Drexlerviridae</taxon>
        <taxon>Braunvirinae</taxon>
        <taxon>Augustepiccardvirus</taxon>
        <taxon>Augustepiccardvirus augustepiccard</taxon>
    </lineage>
</organism>
<gene>
    <name evidence="2" type="ORF">bas01_0064</name>
</gene>
<protein>
    <submittedName>
        <fullName evidence="2">Uncharacterized protein</fullName>
    </submittedName>
</protein>